<gene>
    <name evidence="1" type="ORF">PG997_012008</name>
</gene>
<organism evidence="1 2">
    <name type="scientific">Apiospora hydei</name>
    <dbReference type="NCBI Taxonomy" id="1337664"/>
    <lineage>
        <taxon>Eukaryota</taxon>
        <taxon>Fungi</taxon>
        <taxon>Dikarya</taxon>
        <taxon>Ascomycota</taxon>
        <taxon>Pezizomycotina</taxon>
        <taxon>Sordariomycetes</taxon>
        <taxon>Xylariomycetidae</taxon>
        <taxon>Amphisphaeriales</taxon>
        <taxon>Apiosporaceae</taxon>
        <taxon>Apiospora</taxon>
    </lineage>
</organism>
<dbReference type="GeneID" id="92049383"/>
<dbReference type="Proteomes" id="UP001433268">
    <property type="component" value="Unassembled WGS sequence"/>
</dbReference>
<name>A0ABR1V232_9PEZI</name>
<sequence length="65" mass="7845">MESHRAWMLGMLRKNTPEAYRKLSRRRKPNQYSVHFKLRWNLVTFMEQQQYSDEGIWGSLGESSP</sequence>
<comment type="caution">
    <text evidence="1">The sequence shown here is derived from an EMBL/GenBank/DDBJ whole genome shotgun (WGS) entry which is preliminary data.</text>
</comment>
<dbReference type="EMBL" id="JAQQWN010000009">
    <property type="protein sequence ID" value="KAK8065261.1"/>
    <property type="molecule type" value="Genomic_DNA"/>
</dbReference>
<keyword evidence="2" id="KW-1185">Reference proteome</keyword>
<evidence type="ECO:0000313" key="2">
    <source>
        <dbReference type="Proteomes" id="UP001433268"/>
    </source>
</evidence>
<reference evidence="1 2" key="1">
    <citation type="submission" date="2023-01" db="EMBL/GenBank/DDBJ databases">
        <title>Analysis of 21 Apiospora genomes using comparative genomics revels a genus with tremendous synthesis potential of carbohydrate active enzymes and secondary metabolites.</title>
        <authorList>
            <person name="Sorensen T."/>
        </authorList>
    </citation>
    <scope>NUCLEOTIDE SEQUENCE [LARGE SCALE GENOMIC DNA]</scope>
    <source>
        <strain evidence="1 2">CBS 114990</strain>
    </source>
</reference>
<accession>A0ABR1V232</accession>
<dbReference type="RefSeq" id="XP_066662015.1">
    <property type="nucleotide sequence ID" value="XM_066816323.1"/>
</dbReference>
<proteinExistence type="predicted"/>
<protein>
    <submittedName>
        <fullName evidence="1">Uncharacterized protein</fullName>
    </submittedName>
</protein>
<evidence type="ECO:0000313" key="1">
    <source>
        <dbReference type="EMBL" id="KAK8065261.1"/>
    </source>
</evidence>